<protein>
    <submittedName>
        <fullName evidence="1">Uncharacterized protein</fullName>
    </submittedName>
</protein>
<gene>
    <name evidence="1" type="ORF">BDA96_01G053800</name>
</gene>
<evidence type="ECO:0000313" key="2">
    <source>
        <dbReference type="Proteomes" id="UP000807115"/>
    </source>
</evidence>
<dbReference type="EMBL" id="CM027680">
    <property type="protein sequence ID" value="KAG0547142.1"/>
    <property type="molecule type" value="Genomic_DNA"/>
</dbReference>
<name>A0A921RW02_SORBI</name>
<dbReference type="Proteomes" id="UP000807115">
    <property type="component" value="Chromosome 1"/>
</dbReference>
<reference evidence="1" key="1">
    <citation type="journal article" date="2019" name="BMC Genomics">
        <title>A new reference genome for Sorghum bicolor reveals high levels of sequence similarity between sweet and grain genotypes: implications for the genetics of sugar metabolism.</title>
        <authorList>
            <person name="Cooper E.A."/>
            <person name="Brenton Z.W."/>
            <person name="Flinn B.S."/>
            <person name="Jenkins J."/>
            <person name="Shu S."/>
            <person name="Flowers D."/>
            <person name="Luo F."/>
            <person name="Wang Y."/>
            <person name="Xia P."/>
            <person name="Barry K."/>
            <person name="Daum C."/>
            <person name="Lipzen A."/>
            <person name="Yoshinaga Y."/>
            <person name="Schmutz J."/>
            <person name="Saski C."/>
            <person name="Vermerris W."/>
            <person name="Kresovich S."/>
        </authorList>
    </citation>
    <scope>NUCLEOTIDE SEQUENCE</scope>
</reference>
<accession>A0A921RW02</accession>
<comment type="caution">
    <text evidence="1">The sequence shown here is derived from an EMBL/GenBank/DDBJ whole genome shotgun (WGS) entry which is preliminary data.</text>
</comment>
<sequence>MVWFFWYNCVCHVRSLCAKFLVRPCGYGVCHVRTSYLCKKVVCLVTCPTYTILQCYISGKKKKGLYMLDGNSRAGMVFATSGHYIYYVKRYFVWSLAQPITILQCYVSGKKKKGSVHVGWQQFSSTESAKSN</sequence>
<proteinExistence type="predicted"/>
<dbReference type="AlphaFoldDB" id="A0A921RW02"/>
<evidence type="ECO:0000313" key="1">
    <source>
        <dbReference type="EMBL" id="KAG0547142.1"/>
    </source>
</evidence>
<organism evidence="1 2">
    <name type="scientific">Sorghum bicolor</name>
    <name type="common">Sorghum</name>
    <name type="synonym">Sorghum vulgare</name>
    <dbReference type="NCBI Taxonomy" id="4558"/>
    <lineage>
        <taxon>Eukaryota</taxon>
        <taxon>Viridiplantae</taxon>
        <taxon>Streptophyta</taxon>
        <taxon>Embryophyta</taxon>
        <taxon>Tracheophyta</taxon>
        <taxon>Spermatophyta</taxon>
        <taxon>Magnoliopsida</taxon>
        <taxon>Liliopsida</taxon>
        <taxon>Poales</taxon>
        <taxon>Poaceae</taxon>
        <taxon>PACMAD clade</taxon>
        <taxon>Panicoideae</taxon>
        <taxon>Andropogonodae</taxon>
        <taxon>Andropogoneae</taxon>
        <taxon>Sorghinae</taxon>
        <taxon>Sorghum</taxon>
    </lineage>
</organism>
<reference evidence="1" key="2">
    <citation type="submission" date="2020-10" db="EMBL/GenBank/DDBJ databases">
        <authorList>
            <person name="Cooper E.A."/>
            <person name="Brenton Z.W."/>
            <person name="Flinn B.S."/>
            <person name="Jenkins J."/>
            <person name="Shu S."/>
            <person name="Flowers D."/>
            <person name="Luo F."/>
            <person name="Wang Y."/>
            <person name="Xia P."/>
            <person name="Barry K."/>
            <person name="Daum C."/>
            <person name="Lipzen A."/>
            <person name="Yoshinaga Y."/>
            <person name="Schmutz J."/>
            <person name="Saski C."/>
            <person name="Vermerris W."/>
            <person name="Kresovich S."/>
        </authorList>
    </citation>
    <scope>NUCLEOTIDE SEQUENCE</scope>
</reference>